<keyword evidence="1" id="KW-0456">Lyase</keyword>
<dbReference type="Gene3D" id="3.10.490.10">
    <property type="entry name" value="Gamma-glutamyl cyclotransferase-like"/>
    <property type="match status" value="1"/>
</dbReference>
<evidence type="ECO:0000256" key="4">
    <source>
        <dbReference type="SAM" id="Phobius"/>
    </source>
</evidence>
<dbReference type="Pfam" id="PF13772">
    <property type="entry name" value="AIG2_2"/>
    <property type="match status" value="1"/>
</dbReference>
<evidence type="ECO:0000256" key="1">
    <source>
        <dbReference type="ARBA" id="ARBA00023239"/>
    </source>
</evidence>
<dbReference type="PANTHER" id="PTHR12935">
    <property type="entry name" value="GAMMA-GLUTAMYLCYCLOTRANSFERASE"/>
    <property type="match status" value="1"/>
</dbReference>
<dbReference type="SUPFAM" id="SSF110857">
    <property type="entry name" value="Gamma-glutamyl cyclotransferase-like"/>
    <property type="match status" value="1"/>
</dbReference>
<feature type="active site" description="Proton acceptor" evidence="2">
    <location>
        <position position="111"/>
    </location>
</feature>
<dbReference type="AlphaFoldDB" id="A0AAY4E4Z6"/>
<feature type="binding site" evidence="3">
    <location>
        <position position="147"/>
    </location>
    <ligand>
        <name>substrate</name>
    </ligand>
</feature>
<evidence type="ECO:0000256" key="3">
    <source>
        <dbReference type="PIRSR" id="PIRSR617939-2"/>
    </source>
</evidence>
<dbReference type="GO" id="GO:0003839">
    <property type="term" value="F:gamma-glutamylcyclotransferase activity"/>
    <property type="evidence" value="ECO:0007669"/>
    <property type="project" value="InterPro"/>
</dbReference>
<reference evidence="5" key="2">
    <citation type="submission" date="2025-08" db="UniProtKB">
        <authorList>
            <consortium name="Ensembl"/>
        </authorList>
    </citation>
    <scope>IDENTIFICATION</scope>
</reference>
<keyword evidence="6" id="KW-1185">Reference proteome</keyword>
<proteinExistence type="predicted"/>
<evidence type="ECO:0008006" key="7">
    <source>
        <dbReference type="Google" id="ProtNLM"/>
    </source>
</evidence>
<dbReference type="CDD" id="cd06661">
    <property type="entry name" value="GGCT_like"/>
    <property type="match status" value="1"/>
</dbReference>
<evidence type="ECO:0000313" key="6">
    <source>
        <dbReference type="Proteomes" id="UP000694580"/>
    </source>
</evidence>
<evidence type="ECO:0000313" key="5">
    <source>
        <dbReference type="Ensembl" id="ENSDCDP00010051976.1"/>
    </source>
</evidence>
<dbReference type="PANTHER" id="PTHR12935:SF13">
    <property type="entry name" value="GAMMA-GLUTAMYLCYCLOTRANSFERASE"/>
    <property type="match status" value="1"/>
</dbReference>
<name>A0AAY4E4Z6_9TELE</name>
<keyword evidence="4" id="KW-1133">Transmembrane helix</keyword>
<keyword evidence="4" id="KW-0812">Transmembrane</keyword>
<accession>A0AAY4E4Z6</accession>
<protein>
    <recommendedName>
        <fullName evidence="7">Gamma-glutamylcyclotransferase</fullName>
    </recommendedName>
</protein>
<organism evidence="5 6">
    <name type="scientific">Denticeps clupeoides</name>
    <name type="common">denticle herring</name>
    <dbReference type="NCBI Taxonomy" id="299321"/>
    <lineage>
        <taxon>Eukaryota</taxon>
        <taxon>Metazoa</taxon>
        <taxon>Chordata</taxon>
        <taxon>Craniata</taxon>
        <taxon>Vertebrata</taxon>
        <taxon>Euteleostomi</taxon>
        <taxon>Actinopterygii</taxon>
        <taxon>Neopterygii</taxon>
        <taxon>Teleostei</taxon>
        <taxon>Clupei</taxon>
        <taxon>Clupeiformes</taxon>
        <taxon>Denticipitoidei</taxon>
        <taxon>Denticipitidae</taxon>
        <taxon>Denticeps</taxon>
    </lineage>
</organism>
<gene>
    <name evidence="5" type="primary">ggcta</name>
</gene>
<dbReference type="Ensembl" id="ENSDCDT00010062446.1">
    <property type="protein sequence ID" value="ENSDCDP00010051976.1"/>
    <property type="gene ID" value="ENSDCDG00010030479.1"/>
</dbReference>
<dbReference type="InterPro" id="IPR013024">
    <property type="entry name" value="GGCT-like"/>
</dbReference>
<dbReference type="GeneTree" id="ENSGT00500000044921"/>
<dbReference type="InterPro" id="IPR017939">
    <property type="entry name" value="G-Glutamylcylcotransferase"/>
</dbReference>
<reference evidence="5" key="3">
    <citation type="submission" date="2025-09" db="UniProtKB">
        <authorList>
            <consortium name="Ensembl"/>
        </authorList>
    </citation>
    <scope>IDENTIFICATION</scope>
</reference>
<evidence type="ECO:0000256" key="2">
    <source>
        <dbReference type="PIRSR" id="PIRSR617939-1"/>
    </source>
</evidence>
<sequence>YFYIYIYVCVCRYYIIVYIRLYYMTSGGSFLYFAYGSNLLRERLRLQNPSAEFVSVGRLKDYVLRFGLWAEHVDNAWNGGVATVEESRGEEVWGIVWRLSNQHLATLDRQEQVYSPLQVTVDTDAGQLLCRTYRMNDFRPCLPSPHYKQVLCLGALQNGLPPDYRRKLESIETNKYSGPSSILEEIQLLMD</sequence>
<dbReference type="InterPro" id="IPR036568">
    <property type="entry name" value="GGCT-like_sf"/>
</dbReference>
<keyword evidence="4" id="KW-0472">Membrane</keyword>
<feature type="transmembrane region" description="Helical" evidence="4">
    <location>
        <begin position="12"/>
        <end position="35"/>
    </location>
</feature>
<dbReference type="Proteomes" id="UP000694580">
    <property type="component" value="Chromosome 20"/>
</dbReference>
<reference evidence="5 6" key="1">
    <citation type="submission" date="2020-06" db="EMBL/GenBank/DDBJ databases">
        <authorList>
            <consortium name="Wellcome Sanger Institute Data Sharing"/>
        </authorList>
    </citation>
    <scope>NUCLEOTIDE SEQUENCE [LARGE SCALE GENOMIC DNA]</scope>
</reference>
<feature type="binding site" evidence="3">
    <location>
        <begin position="32"/>
        <end position="37"/>
    </location>
    <ligand>
        <name>substrate</name>
    </ligand>
</feature>